<keyword evidence="4" id="KW-0732">Signal</keyword>
<dbReference type="Gene3D" id="1.25.40.10">
    <property type="entry name" value="Tetratricopeptide repeat domain"/>
    <property type="match status" value="2"/>
</dbReference>
<evidence type="ECO:0000256" key="1">
    <source>
        <dbReference type="ARBA" id="ARBA00022737"/>
    </source>
</evidence>
<keyword evidence="2 3" id="KW-0802">TPR repeat</keyword>
<reference evidence="5 6" key="1">
    <citation type="submission" date="2019-02" db="EMBL/GenBank/DDBJ databases">
        <title>Planctomycetal bacteria perform biofilm scaping via a novel small molecule.</title>
        <authorList>
            <person name="Jeske O."/>
            <person name="Boedeker C."/>
            <person name="Wiegand S."/>
            <person name="Breitling P."/>
            <person name="Kallscheuer N."/>
            <person name="Jogler M."/>
            <person name="Rohde M."/>
            <person name="Petersen J."/>
            <person name="Medema M.H."/>
            <person name="Surup F."/>
            <person name="Jogler C."/>
        </authorList>
    </citation>
    <scope>NUCLEOTIDE SEQUENCE [LARGE SCALE GENOMIC DNA]</scope>
    <source>
        <strain evidence="5 6">Mal15</strain>
    </source>
</reference>
<dbReference type="PROSITE" id="PS51257">
    <property type="entry name" value="PROKAR_LIPOPROTEIN"/>
    <property type="match status" value="1"/>
</dbReference>
<dbReference type="Pfam" id="PF13432">
    <property type="entry name" value="TPR_16"/>
    <property type="match status" value="1"/>
</dbReference>
<evidence type="ECO:0000313" key="6">
    <source>
        <dbReference type="Proteomes" id="UP000321353"/>
    </source>
</evidence>
<feature type="repeat" description="TPR" evidence="3">
    <location>
        <begin position="139"/>
        <end position="172"/>
    </location>
</feature>
<dbReference type="InterPro" id="IPR019734">
    <property type="entry name" value="TPR_rpt"/>
</dbReference>
<feature type="signal peptide" evidence="4">
    <location>
        <begin position="1"/>
        <end position="24"/>
    </location>
</feature>
<sequence precursor="true">MTRRLAAWACVLSLLCCTSVGCRAIQGIGESRQSIAARKLSRQGLQKMRVGKWTDAEQLFGEALALSDKDDHAHRGLAEAYWNRGQRVSAIEHMEKAVALSAGDPRLVGRLGEMYLQEGHLEKAERQSEIALASERGSAEIWTLRGDCLRQKGTEQEALAAYHRALALQPDFIDAKLQVAELYLNSNQYDRIVATLDQLDPTGDESAAPTRVHMLRGIAMRNLNRPEIAVKHFAKAAESDPQRAEPHLQIAAIELEKGRADLASRSVARALELDRRLVESSGWSQYLLTPEQLAAQQADQGTRR</sequence>
<proteinExistence type="predicted"/>
<dbReference type="EMBL" id="CP036264">
    <property type="protein sequence ID" value="QEG02043.1"/>
    <property type="molecule type" value="Genomic_DNA"/>
</dbReference>
<evidence type="ECO:0000256" key="2">
    <source>
        <dbReference type="ARBA" id="ARBA00022803"/>
    </source>
</evidence>
<dbReference type="Pfam" id="PF14559">
    <property type="entry name" value="TPR_19"/>
    <property type="match status" value="1"/>
</dbReference>
<accession>A0A5B9ML51</accession>
<evidence type="ECO:0000313" key="5">
    <source>
        <dbReference type="EMBL" id="QEG02043.1"/>
    </source>
</evidence>
<dbReference type="Proteomes" id="UP000321353">
    <property type="component" value="Chromosome"/>
</dbReference>
<protein>
    <submittedName>
        <fullName evidence="5">Cellulose synthase subunit BcsC</fullName>
    </submittedName>
</protein>
<dbReference type="InterPro" id="IPR050498">
    <property type="entry name" value="Ycf3"/>
</dbReference>
<feature type="repeat" description="TPR" evidence="3">
    <location>
        <begin position="210"/>
        <end position="243"/>
    </location>
</feature>
<dbReference type="KEGG" id="smam:Mal15_61260"/>
<dbReference type="PANTHER" id="PTHR44858">
    <property type="entry name" value="TETRATRICOPEPTIDE REPEAT PROTEIN 6"/>
    <property type="match status" value="1"/>
</dbReference>
<dbReference type="SUPFAM" id="SSF48452">
    <property type="entry name" value="TPR-like"/>
    <property type="match status" value="2"/>
</dbReference>
<keyword evidence="6" id="KW-1185">Reference proteome</keyword>
<name>A0A5B9ML51_9BACT</name>
<dbReference type="PROSITE" id="PS50005">
    <property type="entry name" value="TPR"/>
    <property type="match status" value="2"/>
</dbReference>
<dbReference type="RefSeq" id="WP_147871040.1">
    <property type="nucleotide sequence ID" value="NZ_CP036264.1"/>
</dbReference>
<dbReference type="SMART" id="SM00028">
    <property type="entry name" value="TPR"/>
    <property type="match status" value="6"/>
</dbReference>
<evidence type="ECO:0000256" key="4">
    <source>
        <dbReference type="SAM" id="SignalP"/>
    </source>
</evidence>
<dbReference type="AlphaFoldDB" id="A0A5B9ML51"/>
<dbReference type="PANTHER" id="PTHR44858:SF1">
    <property type="entry name" value="UDP-N-ACETYLGLUCOSAMINE--PEPTIDE N-ACETYLGLUCOSAMINYLTRANSFERASE SPINDLY-RELATED"/>
    <property type="match status" value="1"/>
</dbReference>
<evidence type="ECO:0000256" key="3">
    <source>
        <dbReference type="PROSITE-ProRule" id="PRU00339"/>
    </source>
</evidence>
<organism evidence="5 6">
    <name type="scientific">Stieleria maiorica</name>
    <dbReference type="NCBI Taxonomy" id="2795974"/>
    <lineage>
        <taxon>Bacteria</taxon>
        <taxon>Pseudomonadati</taxon>
        <taxon>Planctomycetota</taxon>
        <taxon>Planctomycetia</taxon>
        <taxon>Pirellulales</taxon>
        <taxon>Pirellulaceae</taxon>
        <taxon>Stieleria</taxon>
    </lineage>
</organism>
<gene>
    <name evidence="5" type="ORF">Mal15_61260</name>
</gene>
<dbReference type="InterPro" id="IPR011990">
    <property type="entry name" value="TPR-like_helical_dom_sf"/>
</dbReference>
<feature type="chain" id="PRO_5023002704" evidence="4">
    <location>
        <begin position="25"/>
        <end position="304"/>
    </location>
</feature>
<keyword evidence="1" id="KW-0677">Repeat</keyword>